<protein>
    <submittedName>
        <fullName evidence="1">MRP1</fullName>
    </submittedName>
</protein>
<organism evidence="1">
    <name type="scientific">Arundo donax</name>
    <name type="common">Giant reed</name>
    <name type="synonym">Donax arundinaceus</name>
    <dbReference type="NCBI Taxonomy" id="35708"/>
    <lineage>
        <taxon>Eukaryota</taxon>
        <taxon>Viridiplantae</taxon>
        <taxon>Streptophyta</taxon>
        <taxon>Embryophyta</taxon>
        <taxon>Tracheophyta</taxon>
        <taxon>Spermatophyta</taxon>
        <taxon>Magnoliopsida</taxon>
        <taxon>Liliopsida</taxon>
        <taxon>Poales</taxon>
        <taxon>Poaceae</taxon>
        <taxon>PACMAD clade</taxon>
        <taxon>Arundinoideae</taxon>
        <taxon>Arundineae</taxon>
        <taxon>Arundo</taxon>
    </lineage>
</organism>
<reference evidence="1" key="1">
    <citation type="submission" date="2014-09" db="EMBL/GenBank/DDBJ databases">
        <authorList>
            <person name="Magalhaes I.L.F."/>
            <person name="Oliveira U."/>
            <person name="Santos F.R."/>
            <person name="Vidigal T.H.D.A."/>
            <person name="Brescovit A.D."/>
            <person name="Santos A.J."/>
        </authorList>
    </citation>
    <scope>NUCLEOTIDE SEQUENCE</scope>
    <source>
        <tissue evidence="1">Shoot tissue taken approximately 20 cm above the soil surface</tissue>
    </source>
</reference>
<proteinExistence type="predicted"/>
<dbReference type="EMBL" id="GBRH01195879">
    <property type="protein sequence ID" value="JAE02017.1"/>
    <property type="molecule type" value="Transcribed_RNA"/>
</dbReference>
<dbReference type="AlphaFoldDB" id="A0A0A9EPJ0"/>
<reference evidence="1" key="2">
    <citation type="journal article" date="2015" name="Data Brief">
        <title>Shoot transcriptome of the giant reed, Arundo donax.</title>
        <authorList>
            <person name="Barrero R.A."/>
            <person name="Guerrero F.D."/>
            <person name="Moolhuijzen P."/>
            <person name="Goolsby J.A."/>
            <person name="Tidwell J."/>
            <person name="Bellgard S.E."/>
            <person name="Bellgard M.I."/>
        </authorList>
    </citation>
    <scope>NUCLEOTIDE SEQUENCE</scope>
    <source>
        <tissue evidence="1">Shoot tissue taken approximately 20 cm above the soil surface</tissue>
    </source>
</reference>
<sequence length="98" mass="10601">MSCVLLRCSSHAFRSCLLLSVASPRADAAHHLAYHFVRARVVGVHQGRRARHPGLAVASSTARPSSSGTCFAFNQIVSFLRFAQLTANQACDLLHQIA</sequence>
<accession>A0A0A9EPJ0</accession>
<name>A0A0A9EPJ0_ARUDO</name>
<evidence type="ECO:0000313" key="1">
    <source>
        <dbReference type="EMBL" id="JAE02017.1"/>
    </source>
</evidence>